<evidence type="ECO:0000313" key="1">
    <source>
        <dbReference type="EMBL" id="CAD7406295.1"/>
    </source>
</evidence>
<accession>A0A7R9D3D0</accession>
<dbReference type="EMBL" id="OC319788">
    <property type="protein sequence ID" value="CAD7406295.1"/>
    <property type="molecule type" value="Genomic_DNA"/>
</dbReference>
<proteinExistence type="predicted"/>
<dbReference type="AlphaFoldDB" id="A0A7R9D3D0"/>
<protein>
    <submittedName>
        <fullName evidence="1">Uncharacterized protein</fullName>
    </submittedName>
</protein>
<gene>
    <name evidence="1" type="ORF">TCEB3V08_LOCUS8439</name>
</gene>
<sequence length="75" mass="8503">MKTTLSTPNRDLTTIFQSSAVYCESSALDHVDTEAEDVEVLRFMKVNLPGASLDTGMVKIWRYTSNYRLVTQLKD</sequence>
<reference evidence="1" key="1">
    <citation type="submission" date="2020-11" db="EMBL/GenBank/DDBJ databases">
        <authorList>
            <person name="Tran Van P."/>
        </authorList>
    </citation>
    <scope>NUCLEOTIDE SEQUENCE</scope>
</reference>
<name>A0A7R9D3D0_TIMCR</name>
<organism evidence="1">
    <name type="scientific">Timema cristinae</name>
    <name type="common">Walking stick</name>
    <dbReference type="NCBI Taxonomy" id="61476"/>
    <lineage>
        <taxon>Eukaryota</taxon>
        <taxon>Metazoa</taxon>
        <taxon>Ecdysozoa</taxon>
        <taxon>Arthropoda</taxon>
        <taxon>Hexapoda</taxon>
        <taxon>Insecta</taxon>
        <taxon>Pterygota</taxon>
        <taxon>Neoptera</taxon>
        <taxon>Polyneoptera</taxon>
        <taxon>Phasmatodea</taxon>
        <taxon>Timematodea</taxon>
        <taxon>Timematoidea</taxon>
        <taxon>Timematidae</taxon>
        <taxon>Timema</taxon>
    </lineage>
</organism>